<evidence type="ECO:0000256" key="1">
    <source>
        <dbReference type="ARBA" id="ARBA00008455"/>
    </source>
</evidence>
<dbReference type="InterPro" id="IPR038765">
    <property type="entry name" value="Papain-like_cys_pep_sf"/>
</dbReference>
<evidence type="ECO:0000313" key="3">
    <source>
        <dbReference type="EMBL" id="KAL1554400.1"/>
    </source>
</evidence>
<organism evidence="3 4">
    <name type="scientific">Salvia divinorum</name>
    <name type="common">Maria pastora</name>
    <name type="synonym">Diviner's sage</name>
    <dbReference type="NCBI Taxonomy" id="28513"/>
    <lineage>
        <taxon>Eukaryota</taxon>
        <taxon>Viridiplantae</taxon>
        <taxon>Streptophyta</taxon>
        <taxon>Embryophyta</taxon>
        <taxon>Tracheophyta</taxon>
        <taxon>Spermatophyta</taxon>
        <taxon>Magnoliopsida</taxon>
        <taxon>eudicotyledons</taxon>
        <taxon>Gunneridae</taxon>
        <taxon>Pentapetalae</taxon>
        <taxon>asterids</taxon>
        <taxon>lamiids</taxon>
        <taxon>Lamiales</taxon>
        <taxon>Lamiaceae</taxon>
        <taxon>Nepetoideae</taxon>
        <taxon>Mentheae</taxon>
        <taxon>Salviinae</taxon>
        <taxon>Salvia</taxon>
        <taxon>Salvia subgen. Calosphace</taxon>
    </lineage>
</organism>
<evidence type="ECO:0000313" key="4">
    <source>
        <dbReference type="Proteomes" id="UP001567538"/>
    </source>
</evidence>
<dbReference type="AlphaFoldDB" id="A0ABD1HD78"/>
<accession>A0ABD1HD78</accession>
<gene>
    <name evidence="3" type="ORF">AAHA92_14963</name>
</gene>
<keyword evidence="4" id="KW-1185">Reference proteome</keyword>
<dbReference type="Gene3D" id="3.90.70.10">
    <property type="entry name" value="Cysteine proteinases"/>
    <property type="match status" value="1"/>
</dbReference>
<reference evidence="3 4" key="1">
    <citation type="submission" date="2024-06" db="EMBL/GenBank/DDBJ databases">
        <title>A chromosome level genome sequence of Diviner's sage (Salvia divinorum).</title>
        <authorList>
            <person name="Ford S.A."/>
            <person name="Ro D.-K."/>
            <person name="Ness R.W."/>
            <person name="Phillips M.A."/>
        </authorList>
    </citation>
    <scope>NUCLEOTIDE SEQUENCE [LARGE SCALE GENOMIC DNA]</scope>
    <source>
        <strain evidence="3">SAF-2024a</strain>
        <tissue evidence="3">Leaf</tissue>
    </source>
</reference>
<dbReference type="Pfam" id="PF00112">
    <property type="entry name" value="Peptidase_C1"/>
    <property type="match status" value="1"/>
</dbReference>
<proteinExistence type="inferred from homology"/>
<dbReference type="PANTHER" id="PTHR12411">
    <property type="entry name" value="CYSTEINE PROTEASE FAMILY C1-RELATED"/>
    <property type="match status" value="1"/>
</dbReference>
<dbReference type="SUPFAM" id="SSF54001">
    <property type="entry name" value="Cysteine proteinases"/>
    <property type="match status" value="1"/>
</dbReference>
<comment type="caution">
    <text evidence="3">The sequence shown here is derived from an EMBL/GenBank/DDBJ whole genome shotgun (WGS) entry which is preliminary data.</text>
</comment>
<feature type="domain" description="Peptidase C1A papain C-terminal" evidence="2">
    <location>
        <begin position="30"/>
        <end position="190"/>
    </location>
</feature>
<dbReference type="Proteomes" id="UP001567538">
    <property type="component" value="Unassembled WGS sequence"/>
</dbReference>
<dbReference type="EC" id="3.4.22.15" evidence="3"/>
<dbReference type="SMART" id="SM00645">
    <property type="entry name" value="Pept_C1"/>
    <property type="match status" value="1"/>
</dbReference>
<sequence>MLPFCVAISWALESEWSCCGVDGSSKANAFPKSITHSQVSTFLSFHAVICWALGTISGIEAWTHLKYGEKSKLSTQELLNCCYRDPENYGSKTVDKYKFYTGSALEAFGWVERNGIQLQDDYKWEGELGESGHEIISTDEESLLTALNKGPVVGAILFDPCIADLEKSSWGIRWGESGYGRILRESSYSKKRTPPSDLICNTRIPSLIHKVVEGHTKRVTNFIDVDDVVKPLVIKEYLEPAIDNYNYNNGTHLTKFITK</sequence>
<protein>
    <submittedName>
        <fullName evidence="3">Cathepsin L</fullName>
        <ecNumber evidence="3">3.4.22.15</ecNumber>
    </submittedName>
</protein>
<dbReference type="GO" id="GO:0004197">
    <property type="term" value="F:cysteine-type endopeptidase activity"/>
    <property type="evidence" value="ECO:0007669"/>
    <property type="project" value="UniProtKB-EC"/>
</dbReference>
<keyword evidence="3" id="KW-0378">Hydrolase</keyword>
<name>A0ABD1HD78_SALDI</name>
<dbReference type="InterPro" id="IPR013128">
    <property type="entry name" value="Peptidase_C1A"/>
</dbReference>
<comment type="similarity">
    <text evidence="1">Belongs to the peptidase C1 family.</text>
</comment>
<dbReference type="EMBL" id="JBEAFC010000006">
    <property type="protein sequence ID" value="KAL1554400.1"/>
    <property type="molecule type" value="Genomic_DNA"/>
</dbReference>
<evidence type="ECO:0000259" key="2">
    <source>
        <dbReference type="SMART" id="SM00645"/>
    </source>
</evidence>
<dbReference type="InterPro" id="IPR000668">
    <property type="entry name" value="Peptidase_C1A_C"/>
</dbReference>